<evidence type="ECO:0000256" key="5">
    <source>
        <dbReference type="ARBA" id="ARBA00023015"/>
    </source>
</evidence>
<evidence type="ECO:0000256" key="4">
    <source>
        <dbReference type="ARBA" id="ARBA00022795"/>
    </source>
</evidence>
<organism evidence="8 9">
    <name type="scientific">Halalkalibacillus sediminis</name>
    <dbReference type="NCBI Taxonomy" id="2018042"/>
    <lineage>
        <taxon>Bacteria</taxon>
        <taxon>Bacillati</taxon>
        <taxon>Bacillota</taxon>
        <taxon>Bacilli</taxon>
        <taxon>Bacillales</taxon>
        <taxon>Bacillaceae</taxon>
        <taxon>Halalkalibacillus</taxon>
    </lineage>
</organism>
<dbReference type="GO" id="GO:0044781">
    <property type="term" value="P:bacterial-type flagellum organization"/>
    <property type="evidence" value="ECO:0007669"/>
    <property type="project" value="UniProtKB-KW"/>
</dbReference>
<feature type="domain" description="Anti-sigma-28 factor FlgM C-terminal" evidence="7">
    <location>
        <begin position="32"/>
        <end position="82"/>
    </location>
</feature>
<proteinExistence type="inferred from homology"/>
<dbReference type="InterPro" id="IPR007412">
    <property type="entry name" value="FlgM"/>
</dbReference>
<gene>
    <name evidence="8" type="primary">flgM</name>
    <name evidence="8" type="ORF">CEY16_08655</name>
</gene>
<keyword evidence="6" id="KW-0804">Transcription</keyword>
<dbReference type="AlphaFoldDB" id="A0A2I0QUF7"/>
<evidence type="ECO:0000313" key="8">
    <source>
        <dbReference type="EMBL" id="PKR77981.1"/>
    </source>
</evidence>
<keyword evidence="4" id="KW-1005">Bacterial flagellum biogenesis</keyword>
<keyword evidence="8" id="KW-0969">Cilium</keyword>
<keyword evidence="3" id="KW-0678">Repressor</keyword>
<sequence length="89" mass="10514">MKINPLKNTTFNPYQKQIQKSEDIKTNVQQPDKLEISSQAKELQKGNEIEKARQEKVEDLKQQVQDGKYNVDSQKTAEKMVDFWSNRRM</sequence>
<keyword evidence="9" id="KW-1185">Reference proteome</keyword>
<accession>A0A2I0QUF7</accession>
<protein>
    <recommendedName>
        <fullName evidence="2">Negative regulator of flagellin synthesis</fullName>
    </recommendedName>
</protein>
<dbReference type="InterPro" id="IPR035890">
    <property type="entry name" value="Anti-sigma-28_factor_FlgM_sf"/>
</dbReference>
<dbReference type="NCBIfam" id="TIGR03824">
    <property type="entry name" value="FlgM_jcvi"/>
    <property type="match status" value="1"/>
</dbReference>
<dbReference type="GO" id="GO:0045892">
    <property type="term" value="P:negative regulation of DNA-templated transcription"/>
    <property type="evidence" value="ECO:0007669"/>
    <property type="project" value="InterPro"/>
</dbReference>
<name>A0A2I0QUF7_9BACI</name>
<keyword evidence="8" id="KW-0966">Cell projection</keyword>
<evidence type="ECO:0000259" key="7">
    <source>
        <dbReference type="Pfam" id="PF04316"/>
    </source>
</evidence>
<dbReference type="InterPro" id="IPR031316">
    <property type="entry name" value="FlgM_C"/>
</dbReference>
<evidence type="ECO:0000256" key="6">
    <source>
        <dbReference type="ARBA" id="ARBA00023163"/>
    </source>
</evidence>
<reference evidence="8 9" key="1">
    <citation type="submission" date="2017-06" db="EMBL/GenBank/DDBJ databases">
        <title>the draft geome sequence of Illustriluteabacillus marina B3227.</title>
        <authorList>
            <person name="He R.-H."/>
            <person name="Du Z.-J."/>
        </authorList>
    </citation>
    <scope>NUCLEOTIDE SEQUENCE [LARGE SCALE GENOMIC DNA]</scope>
    <source>
        <strain evidence="8 9">B3227</strain>
    </source>
</reference>
<comment type="similarity">
    <text evidence="1">Belongs to the FlgM family.</text>
</comment>
<dbReference type="RefSeq" id="WP_101331589.1">
    <property type="nucleotide sequence ID" value="NZ_PJNH01000002.1"/>
</dbReference>
<keyword evidence="5" id="KW-0805">Transcription regulation</keyword>
<evidence type="ECO:0000256" key="2">
    <source>
        <dbReference type="ARBA" id="ARBA00017823"/>
    </source>
</evidence>
<comment type="caution">
    <text evidence="8">The sequence shown here is derived from an EMBL/GenBank/DDBJ whole genome shotgun (WGS) entry which is preliminary data.</text>
</comment>
<dbReference type="OrthoDB" id="2991036at2"/>
<evidence type="ECO:0000256" key="3">
    <source>
        <dbReference type="ARBA" id="ARBA00022491"/>
    </source>
</evidence>
<dbReference type="Proteomes" id="UP000243524">
    <property type="component" value="Unassembled WGS sequence"/>
</dbReference>
<evidence type="ECO:0000256" key="1">
    <source>
        <dbReference type="ARBA" id="ARBA00005322"/>
    </source>
</evidence>
<evidence type="ECO:0000313" key="9">
    <source>
        <dbReference type="Proteomes" id="UP000243524"/>
    </source>
</evidence>
<dbReference type="EMBL" id="PJNH01000002">
    <property type="protein sequence ID" value="PKR77981.1"/>
    <property type="molecule type" value="Genomic_DNA"/>
</dbReference>
<dbReference type="SUPFAM" id="SSF101498">
    <property type="entry name" value="Anti-sigma factor FlgM"/>
    <property type="match status" value="1"/>
</dbReference>
<dbReference type="Pfam" id="PF04316">
    <property type="entry name" value="FlgM"/>
    <property type="match status" value="1"/>
</dbReference>
<keyword evidence="8" id="KW-0282">Flagellum</keyword>